<dbReference type="GO" id="GO:0016757">
    <property type="term" value="F:glycosyltransferase activity"/>
    <property type="evidence" value="ECO:0007669"/>
    <property type="project" value="UniProtKB-KW"/>
</dbReference>
<keyword evidence="3" id="KW-0808">Transferase</keyword>
<sequence>MSASSTPTVGVVLLTMGQRPEELSRAIASVQSQRGVAVNIAVVGNGWQPKGLPRGVTGVGLLENVGIPAGRNAGVPHVAGDYLLFLDDDARLLADDFLARSLNLLAERPDVGLIQPRVDGAGGAPAPRRWIPRIRKGDAHRSSTCMLVWEGALVMPRKVFDAMGGWGDPYFYAHEGIELAWRVWNAGYRVWYAADLAVEHPVVSPTRHADYYRLNARNRVWLARRNLPAVWGFFYVVNWAVVQHLRWLRNPQGLRAWWSGVREGLRVNPGGRSRLRARTIGRMARAGRAPII</sequence>
<dbReference type="EMBL" id="CAFBMB010000018">
    <property type="protein sequence ID" value="CAB4891431.1"/>
    <property type="molecule type" value="Genomic_DNA"/>
</dbReference>
<proteinExistence type="inferred from homology"/>
<evidence type="ECO:0000256" key="1">
    <source>
        <dbReference type="ARBA" id="ARBA00006739"/>
    </source>
</evidence>
<evidence type="ECO:0000259" key="4">
    <source>
        <dbReference type="Pfam" id="PF00535"/>
    </source>
</evidence>
<dbReference type="Pfam" id="PF00535">
    <property type="entry name" value="Glycos_transf_2"/>
    <property type="match status" value="1"/>
</dbReference>
<dbReference type="SUPFAM" id="SSF53448">
    <property type="entry name" value="Nucleotide-diphospho-sugar transferases"/>
    <property type="match status" value="1"/>
</dbReference>
<dbReference type="Gene3D" id="3.90.550.10">
    <property type="entry name" value="Spore Coat Polysaccharide Biosynthesis Protein SpsA, Chain A"/>
    <property type="match status" value="1"/>
</dbReference>
<dbReference type="InterPro" id="IPR001173">
    <property type="entry name" value="Glyco_trans_2-like"/>
</dbReference>
<evidence type="ECO:0000256" key="2">
    <source>
        <dbReference type="ARBA" id="ARBA00022676"/>
    </source>
</evidence>
<dbReference type="AlphaFoldDB" id="A0A6J7F8U5"/>
<dbReference type="InterPro" id="IPR029044">
    <property type="entry name" value="Nucleotide-diphossugar_trans"/>
</dbReference>
<evidence type="ECO:0000256" key="3">
    <source>
        <dbReference type="ARBA" id="ARBA00022679"/>
    </source>
</evidence>
<feature type="domain" description="Glycosyltransferase 2-like" evidence="4">
    <location>
        <begin position="62"/>
        <end position="160"/>
    </location>
</feature>
<reference evidence="5" key="1">
    <citation type="submission" date="2020-05" db="EMBL/GenBank/DDBJ databases">
        <authorList>
            <person name="Chiriac C."/>
            <person name="Salcher M."/>
            <person name="Ghai R."/>
            <person name="Kavagutti S V."/>
        </authorList>
    </citation>
    <scope>NUCLEOTIDE SEQUENCE</scope>
</reference>
<name>A0A6J7F8U5_9ZZZZ</name>
<organism evidence="5">
    <name type="scientific">freshwater metagenome</name>
    <dbReference type="NCBI Taxonomy" id="449393"/>
    <lineage>
        <taxon>unclassified sequences</taxon>
        <taxon>metagenomes</taxon>
        <taxon>ecological metagenomes</taxon>
    </lineage>
</organism>
<keyword evidence="2" id="KW-0328">Glycosyltransferase</keyword>
<comment type="similarity">
    <text evidence="1">Belongs to the glycosyltransferase 2 family.</text>
</comment>
<dbReference type="PANTHER" id="PTHR43179:SF12">
    <property type="entry name" value="GALACTOFURANOSYLTRANSFERASE GLFT2"/>
    <property type="match status" value="1"/>
</dbReference>
<dbReference type="PANTHER" id="PTHR43179">
    <property type="entry name" value="RHAMNOSYLTRANSFERASE WBBL"/>
    <property type="match status" value="1"/>
</dbReference>
<evidence type="ECO:0000313" key="5">
    <source>
        <dbReference type="EMBL" id="CAB4891431.1"/>
    </source>
</evidence>
<gene>
    <name evidence="5" type="ORF">UFOPK3516_00403</name>
</gene>
<protein>
    <submittedName>
        <fullName evidence="5">Unannotated protein</fullName>
    </submittedName>
</protein>
<accession>A0A6J7F8U5</accession>